<organism evidence="2 3">
    <name type="scientific">Rosa chinensis</name>
    <name type="common">China rose</name>
    <dbReference type="NCBI Taxonomy" id="74649"/>
    <lineage>
        <taxon>Eukaryota</taxon>
        <taxon>Viridiplantae</taxon>
        <taxon>Streptophyta</taxon>
        <taxon>Embryophyta</taxon>
        <taxon>Tracheophyta</taxon>
        <taxon>Spermatophyta</taxon>
        <taxon>Magnoliopsida</taxon>
        <taxon>eudicotyledons</taxon>
        <taxon>Gunneridae</taxon>
        <taxon>Pentapetalae</taxon>
        <taxon>rosids</taxon>
        <taxon>fabids</taxon>
        <taxon>Rosales</taxon>
        <taxon>Rosaceae</taxon>
        <taxon>Rosoideae</taxon>
        <taxon>Rosoideae incertae sedis</taxon>
        <taxon>Rosa</taxon>
    </lineage>
</organism>
<dbReference type="EMBL" id="PDCK01000040">
    <property type="protein sequence ID" value="PRQ46341.1"/>
    <property type="molecule type" value="Genomic_DNA"/>
</dbReference>
<evidence type="ECO:0000313" key="2">
    <source>
        <dbReference type="EMBL" id="PRQ46341.1"/>
    </source>
</evidence>
<protein>
    <submittedName>
        <fullName evidence="2">Uncharacterized protein</fullName>
    </submittedName>
</protein>
<dbReference type="Proteomes" id="UP000238479">
    <property type="component" value="Chromosome 2"/>
</dbReference>
<evidence type="ECO:0000313" key="3">
    <source>
        <dbReference type="Proteomes" id="UP000238479"/>
    </source>
</evidence>
<reference evidence="2 3" key="1">
    <citation type="journal article" date="2018" name="Nat. Genet.">
        <title>The Rosa genome provides new insights in the design of modern roses.</title>
        <authorList>
            <person name="Bendahmane M."/>
        </authorList>
    </citation>
    <scope>NUCLEOTIDE SEQUENCE [LARGE SCALE GENOMIC DNA]</scope>
    <source>
        <strain evidence="3">cv. Old Blush</strain>
    </source>
</reference>
<feature type="signal peptide" evidence="1">
    <location>
        <begin position="1"/>
        <end position="28"/>
    </location>
</feature>
<name>A0A2P6RIW8_ROSCH</name>
<proteinExistence type="predicted"/>
<gene>
    <name evidence="2" type="ORF">RchiOBHm_Chr2g0088021</name>
</gene>
<keyword evidence="1" id="KW-0732">Signal</keyword>
<dbReference type="AlphaFoldDB" id="A0A2P6RIW8"/>
<accession>A0A2P6RIW8</accession>
<feature type="chain" id="PRO_5015176738" evidence="1">
    <location>
        <begin position="29"/>
        <end position="124"/>
    </location>
</feature>
<keyword evidence="3" id="KW-1185">Reference proteome</keyword>
<comment type="caution">
    <text evidence="2">The sequence shown here is derived from an EMBL/GenBank/DDBJ whole genome shotgun (WGS) entry which is preliminary data.</text>
</comment>
<sequence>MACRPLVDPCNNHCWLLLVSLVVFAGNGWRPSREGWPGYLDRAGASEADDGGWSSGCAGITFAGRWRWTGYPGRGSRDHDPGVHGVGGCIGASVGGAAVFGVSTLGALSRIGRAWGLGFYLGES</sequence>
<dbReference type="Gramene" id="PRQ46341">
    <property type="protein sequence ID" value="PRQ46341"/>
    <property type="gene ID" value="RchiOBHm_Chr2g0088021"/>
</dbReference>
<evidence type="ECO:0000256" key="1">
    <source>
        <dbReference type="SAM" id="SignalP"/>
    </source>
</evidence>